<feature type="compositionally biased region" description="Polar residues" evidence="1">
    <location>
        <begin position="308"/>
        <end position="317"/>
    </location>
</feature>
<dbReference type="PANTHER" id="PTHR45023:SF4">
    <property type="entry name" value="GLYCINE-RICH PROTEIN-RELATED"/>
    <property type="match status" value="1"/>
</dbReference>
<dbReference type="EMBL" id="BQNB010010026">
    <property type="protein sequence ID" value="GJS71719.1"/>
    <property type="molecule type" value="Genomic_DNA"/>
</dbReference>
<feature type="compositionally biased region" description="Basic residues" evidence="1">
    <location>
        <begin position="69"/>
        <end position="81"/>
    </location>
</feature>
<protein>
    <recommendedName>
        <fullName evidence="4">No apical meristem-associated C-terminal domain-containing protein</fullName>
    </recommendedName>
</protein>
<name>A0ABQ4Y2E7_9ASTR</name>
<evidence type="ECO:0008006" key="4">
    <source>
        <dbReference type="Google" id="ProtNLM"/>
    </source>
</evidence>
<feature type="compositionally biased region" description="Polar residues" evidence="1">
    <location>
        <begin position="287"/>
        <end position="301"/>
    </location>
</feature>
<evidence type="ECO:0000256" key="1">
    <source>
        <dbReference type="SAM" id="MobiDB-lite"/>
    </source>
</evidence>
<reference evidence="2" key="2">
    <citation type="submission" date="2022-01" db="EMBL/GenBank/DDBJ databases">
        <authorList>
            <person name="Yamashiro T."/>
            <person name="Shiraishi A."/>
            <person name="Satake H."/>
            <person name="Nakayama K."/>
        </authorList>
    </citation>
    <scope>NUCLEOTIDE SEQUENCE</scope>
</reference>
<evidence type="ECO:0000313" key="2">
    <source>
        <dbReference type="EMBL" id="GJS71719.1"/>
    </source>
</evidence>
<feature type="compositionally biased region" description="Low complexity" evidence="1">
    <location>
        <begin position="52"/>
        <end position="66"/>
    </location>
</feature>
<feature type="region of interest" description="Disordered" evidence="1">
    <location>
        <begin position="45"/>
        <end position="81"/>
    </location>
</feature>
<proteinExistence type="predicted"/>
<accession>A0ABQ4Y2E7</accession>
<dbReference type="Proteomes" id="UP001151760">
    <property type="component" value="Unassembled WGS sequence"/>
</dbReference>
<comment type="caution">
    <text evidence="2">The sequence shown here is derived from an EMBL/GenBank/DDBJ whole genome shotgun (WGS) entry which is preliminary data.</text>
</comment>
<dbReference type="PANTHER" id="PTHR45023">
    <property type="match status" value="1"/>
</dbReference>
<gene>
    <name evidence="2" type="ORF">Tco_0704560</name>
</gene>
<keyword evidence="3" id="KW-1185">Reference proteome</keyword>
<organism evidence="2 3">
    <name type="scientific">Tanacetum coccineum</name>
    <dbReference type="NCBI Taxonomy" id="301880"/>
    <lineage>
        <taxon>Eukaryota</taxon>
        <taxon>Viridiplantae</taxon>
        <taxon>Streptophyta</taxon>
        <taxon>Embryophyta</taxon>
        <taxon>Tracheophyta</taxon>
        <taxon>Spermatophyta</taxon>
        <taxon>Magnoliopsida</taxon>
        <taxon>eudicotyledons</taxon>
        <taxon>Gunneridae</taxon>
        <taxon>Pentapetalae</taxon>
        <taxon>asterids</taxon>
        <taxon>campanulids</taxon>
        <taxon>Asterales</taxon>
        <taxon>Asteraceae</taxon>
        <taxon>Asteroideae</taxon>
        <taxon>Anthemideae</taxon>
        <taxon>Anthemidinae</taxon>
        <taxon>Tanacetum</taxon>
    </lineage>
</organism>
<sequence>MGSESTSNSQFLGFSSQAPMTLEQQAFLETQQQAFVEFQQTFQNPPQFEIPQQQSQSSNSLSQNESQPKRGRMKRASKKRKVVEPIGDVTLRWKPEEETLLAKCFVAVSEDRNVGRSQSRETLWCNRLKKSDVDEVDLMKWARGIYRNENKNNMFNHEDAWAILRKHSKWDAPDPAPVDLTKGENVPAVNTEELFGPDARPRPPGCYNTVNPAYENPNGSNLLQQDLEKIHEDDLEAIDLKWQLSLLSMRAKRYGYCKNHKKTVKTGQTRTRERIECTRAIGEGGENASSNQKSPFGSNIGQLPGDKTFQNSQNALNVKSKVIKSP</sequence>
<reference evidence="2" key="1">
    <citation type="journal article" date="2022" name="Int. J. Mol. Sci.">
        <title>Draft Genome of Tanacetum Coccineum: Genomic Comparison of Closely Related Tanacetum-Family Plants.</title>
        <authorList>
            <person name="Yamashiro T."/>
            <person name="Shiraishi A."/>
            <person name="Nakayama K."/>
            <person name="Satake H."/>
        </authorList>
    </citation>
    <scope>NUCLEOTIDE SEQUENCE</scope>
</reference>
<evidence type="ECO:0000313" key="3">
    <source>
        <dbReference type="Proteomes" id="UP001151760"/>
    </source>
</evidence>
<feature type="region of interest" description="Disordered" evidence="1">
    <location>
        <begin position="282"/>
        <end position="326"/>
    </location>
</feature>